<dbReference type="PANTHER" id="PTHR22603:SF66">
    <property type="entry name" value="ETHANOLAMINE KINASE"/>
    <property type="match status" value="1"/>
</dbReference>
<dbReference type="GO" id="GO:0005737">
    <property type="term" value="C:cytoplasm"/>
    <property type="evidence" value="ECO:0007669"/>
    <property type="project" value="TreeGrafter"/>
</dbReference>
<evidence type="ECO:0000313" key="7">
    <source>
        <dbReference type="Proteomes" id="UP000075885"/>
    </source>
</evidence>
<proteinExistence type="inferred from homology"/>
<dbReference type="Gene3D" id="3.90.1200.10">
    <property type="match status" value="1"/>
</dbReference>
<dbReference type="VEuPathDB" id="VectorBase:AEPI002920"/>
<protein>
    <recommendedName>
        <fullName evidence="5">ethanolamine kinase</fullName>
        <ecNumber evidence="5">2.7.1.82</ecNumber>
    </recommendedName>
</protein>
<dbReference type="STRING" id="199890.A0A182P7L7"/>
<evidence type="ECO:0000256" key="4">
    <source>
        <dbReference type="ARBA" id="ARBA00038211"/>
    </source>
</evidence>
<reference evidence="6" key="2">
    <citation type="submission" date="2020-05" db="UniProtKB">
        <authorList>
            <consortium name="EnsemblMetazoa"/>
        </authorList>
    </citation>
    <scope>IDENTIFICATION</scope>
    <source>
        <strain evidence="6">Epiroticus2</strain>
    </source>
</reference>
<keyword evidence="1" id="KW-0444">Lipid biosynthesis</keyword>
<evidence type="ECO:0000256" key="1">
    <source>
        <dbReference type="ARBA" id="ARBA00023209"/>
    </source>
</evidence>
<dbReference type="CDD" id="cd05157">
    <property type="entry name" value="ETNK_euk"/>
    <property type="match status" value="1"/>
</dbReference>
<dbReference type="Pfam" id="PF01633">
    <property type="entry name" value="Choline_kinase"/>
    <property type="match status" value="1"/>
</dbReference>
<accession>A0A182P7L7</accession>
<keyword evidence="1" id="KW-0443">Lipid metabolism</keyword>
<dbReference type="InterPro" id="IPR011009">
    <property type="entry name" value="Kinase-like_dom_sf"/>
</dbReference>
<dbReference type="Proteomes" id="UP000075885">
    <property type="component" value="Unassembled WGS sequence"/>
</dbReference>
<dbReference type="SUPFAM" id="SSF56112">
    <property type="entry name" value="Protein kinase-like (PK-like)"/>
    <property type="match status" value="1"/>
</dbReference>
<dbReference type="Gene3D" id="3.30.200.20">
    <property type="entry name" value="Phosphorylase Kinase, domain 1"/>
    <property type="match status" value="1"/>
</dbReference>
<keyword evidence="1" id="KW-0594">Phospholipid biosynthesis</keyword>
<organism evidence="6 7">
    <name type="scientific">Anopheles epiroticus</name>
    <dbReference type="NCBI Taxonomy" id="199890"/>
    <lineage>
        <taxon>Eukaryota</taxon>
        <taxon>Metazoa</taxon>
        <taxon>Ecdysozoa</taxon>
        <taxon>Arthropoda</taxon>
        <taxon>Hexapoda</taxon>
        <taxon>Insecta</taxon>
        <taxon>Pterygota</taxon>
        <taxon>Neoptera</taxon>
        <taxon>Endopterygota</taxon>
        <taxon>Diptera</taxon>
        <taxon>Nematocera</taxon>
        <taxon>Culicoidea</taxon>
        <taxon>Culicidae</taxon>
        <taxon>Anophelinae</taxon>
        <taxon>Anopheles</taxon>
    </lineage>
</organism>
<keyword evidence="7" id="KW-1185">Reference proteome</keyword>
<comment type="similarity">
    <text evidence="4">Belongs to the choline/ethanolamine kinase family.</text>
</comment>
<evidence type="ECO:0000256" key="3">
    <source>
        <dbReference type="ARBA" id="ARBA00037883"/>
    </source>
</evidence>
<dbReference type="EC" id="2.7.1.82" evidence="5"/>
<dbReference type="AlphaFoldDB" id="A0A182P7L7"/>
<dbReference type="PANTHER" id="PTHR22603">
    <property type="entry name" value="CHOLINE/ETHANOALAMINE KINASE"/>
    <property type="match status" value="1"/>
</dbReference>
<dbReference type="GO" id="GO:0006646">
    <property type="term" value="P:phosphatidylethanolamine biosynthetic process"/>
    <property type="evidence" value="ECO:0007669"/>
    <property type="project" value="TreeGrafter"/>
</dbReference>
<reference evidence="7" key="1">
    <citation type="submission" date="2013-03" db="EMBL/GenBank/DDBJ databases">
        <title>The Genome Sequence of Anopheles epiroticus epiroticus2.</title>
        <authorList>
            <consortium name="The Broad Institute Genomics Platform"/>
            <person name="Neafsey D.E."/>
            <person name="Howell P."/>
            <person name="Walker B."/>
            <person name="Young S.K."/>
            <person name="Zeng Q."/>
            <person name="Gargeya S."/>
            <person name="Fitzgerald M."/>
            <person name="Haas B."/>
            <person name="Abouelleil A."/>
            <person name="Allen A.W."/>
            <person name="Alvarado L."/>
            <person name="Arachchi H.M."/>
            <person name="Berlin A.M."/>
            <person name="Chapman S.B."/>
            <person name="Gainer-Dewar J."/>
            <person name="Goldberg J."/>
            <person name="Griggs A."/>
            <person name="Gujja S."/>
            <person name="Hansen M."/>
            <person name="Howarth C."/>
            <person name="Imamovic A."/>
            <person name="Ireland A."/>
            <person name="Larimer J."/>
            <person name="McCowan C."/>
            <person name="Murphy C."/>
            <person name="Pearson M."/>
            <person name="Poon T.W."/>
            <person name="Priest M."/>
            <person name="Roberts A."/>
            <person name="Saif S."/>
            <person name="Shea T."/>
            <person name="Sisk P."/>
            <person name="Sykes S."/>
            <person name="Wortman J."/>
            <person name="Nusbaum C."/>
            <person name="Birren B."/>
        </authorList>
    </citation>
    <scope>NUCLEOTIDE SEQUENCE [LARGE SCALE GENOMIC DNA]</scope>
    <source>
        <strain evidence="7">Epiroticus2</strain>
    </source>
</reference>
<dbReference type="GO" id="GO:0004305">
    <property type="term" value="F:ethanolamine kinase activity"/>
    <property type="evidence" value="ECO:0007669"/>
    <property type="project" value="UniProtKB-EC"/>
</dbReference>
<comment type="pathway">
    <text evidence="3">Phospholipid metabolism; phosphatidylethanolamine biosynthesis; phosphatidylethanolamine from ethanolamine: step 1/3.</text>
</comment>
<dbReference type="EnsemblMetazoa" id="AEPI002920-RA">
    <property type="protein sequence ID" value="AEPI002920-PA"/>
    <property type="gene ID" value="AEPI002920"/>
</dbReference>
<evidence type="ECO:0000256" key="5">
    <source>
        <dbReference type="ARBA" id="ARBA00038874"/>
    </source>
</evidence>
<keyword evidence="2" id="KW-1208">Phospholipid metabolism</keyword>
<name>A0A182P7L7_9DIPT</name>
<sequence length="372" mass="42532">MSRSSTCEGSTVNGDTKSVQRLTVVVSEQAVVKGATEILKVIRPDWGHDNVRFKLFTDGITNKLVGCFKLPSDSEPGAGTPEPEDVVLIRVYGNKTDLLIDRRKETENIQLLHRYGYAPALYATFANGLAYEYVPGVTLTPDTCTDDAVWPLVARRMAQMHKVVPDECTDRPALPAKLDQFLRLVPERFADPLKDERVWKVFPSVVQLREEFDALYRRLLKTDSPVVFCHNDLLLGNVIYDAARSRVTFIDYEYAGPNHQAFDIGNHFTEFAGIDEIDYGRYPGRDFQLRWLRAYLQEYLGEPATVTEAAVQRLYVQVNQYALASHFLWAIWALIQAEHSTIDFDFVQFGATRFLEYRKRKDEFLALRSEDD</sequence>
<evidence type="ECO:0000313" key="6">
    <source>
        <dbReference type="EnsemblMetazoa" id="AEPI002920-PA"/>
    </source>
</evidence>
<evidence type="ECO:0000256" key="2">
    <source>
        <dbReference type="ARBA" id="ARBA00023264"/>
    </source>
</evidence>